<evidence type="ECO:0000313" key="12">
    <source>
        <dbReference type="Proteomes" id="UP000239872"/>
    </source>
</evidence>
<keyword evidence="6" id="KW-1003">Cell membrane</keyword>
<keyword evidence="12" id="KW-1185">Reference proteome</keyword>
<organism evidence="11 12">
    <name type="scientific">Flavipsychrobacter stenotrophus</name>
    <dbReference type="NCBI Taxonomy" id="2077091"/>
    <lineage>
        <taxon>Bacteria</taxon>
        <taxon>Pseudomonadati</taxon>
        <taxon>Bacteroidota</taxon>
        <taxon>Chitinophagia</taxon>
        <taxon>Chitinophagales</taxon>
        <taxon>Chitinophagaceae</taxon>
        <taxon>Flavipsychrobacter</taxon>
    </lineage>
</organism>
<dbReference type="AlphaFoldDB" id="A0A2S7SQ61"/>
<accession>A0A2S7SQ61</accession>
<feature type="transmembrane region" description="Helical" evidence="10">
    <location>
        <begin position="40"/>
        <end position="58"/>
    </location>
</feature>
<evidence type="ECO:0000256" key="1">
    <source>
        <dbReference type="ARBA" id="ARBA00002672"/>
    </source>
</evidence>
<dbReference type="InterPro" id="IPR006419">
    <property type="entry name" value="NMN_transpt_PnuC"/>
</dbReference>
<dbReference type="Pfam" id="PF04973">
    <property type="entry name" value="NMN_transporter"/>
    <property type="match status" value="1"/>
</dbReference>
<feature type="transmembrane region" description="Helical" evidence="10">
    <location>
        <begin position="137"/>
        <end position="155"/>
    </location>
</feature>
<dbReference type="RefSeq" id="WP_105041141.1">
    <property type="nucleotide sequence ID" value="NZ_PPSL01000008.1"/>
</dbReference>
<sequence>MSLHDILTLLITQAKATPTLEWIAITAAVAEVLLARANKVLLYPAGLISTLIYMWIFIQPTTKLYADAILNVYYFIMSIYGWVLWSSKNKGHQLQITAINRKETVMVIVFGMAGWGVLYLMLTKLFLLLPGYTPSDIAVWDAFISATAWVGMWLLAKRKVENWLLLNISNLVAIPIYINKGMPFTAALTLFLFIVATFGYFEWKKQAQTSLATA</sequence>
<name>A0A2S7SQ61_9BACT</name>
<keyword evidence="7 10" id="KW-0812">Transmembrane</keyword>
<keyword evidence="9 10" id="KW-0472">Membrane</keyword>
<comment type="function">
    <text evidence="1">Required for nicotinamide riboside transport across the inner membrane.</text>
</comment>
<dbReference type="PANTHER" id="PTHR36122:SF2">
    <property type="entry name" value="NICOTINAMIDE RIBOSIDE TRANSPORTER PNUC"/>
    <property type="match status" value="1"/>
</dbReference>
<evidence type="ECO:0000256" key="10">
    <source>
        <dbReference type="SAM" id="Phobius"/>
    </source>
</evidence>
<feature type="transmembrane region" description="Helical" evidence="10">
    <location>
        <begin position="64"/>
        <end position="85"/>
    </location>
</feature>
<protein>
    <recommendedName>
        <fullName evidence="4">Nicotinamide riboside transporter PnuC</fullName>
    </recommendedName>
</protein>
<keyword evidence="8 10" id="KW-1133">Transmembrane helix</keyword>
<evidence type="ECO:0000256" key="4">
    <source>
        <dbReference type="ARBA" id="ARBA00017522"/>
    </source>
</evidence>
<evidence type="ECO:0000256" key="5">
    <source>
        <dbReference type="ARBA" id="ARBA00022448"/>
    </source>
</evidence>
<dbReference type="OrthoDB" id="9791248at2"/>
<reference evidence="11 12" key="1">
    <citation type="submission" date="2018-01" db="EMBL/GenBank/DDBJ databases">
        <title>A novel member of the phylum Bacteroidetes isolated from glacier ice.</title>
        <authorList>
            <person name="Liu Q."/>
            <person name="Xin Y.-H."/>
        </authorList>
    </citation>
    <scope>NUCLEOTIDE SEQUENCE [LARGE SCALE GENOMIC DNA]</scope>
    <source>
        <strain evidence="11 12">RB1R16</strain>
    </source>
</reference>
<comment type="caution">
    <text evidence="11">The sequence shown here is derived from an EMBL/GenBank/DDBJ whole genome shotgun (WGS) entry which is preliminary data.</text>
</comment>
<proteinExistence type="inferred from homology"/>
<feature type="transmembrane region" description="Helical" evidence="10">
    <location>
        <begin position="184"/>
        <end position="201"/>
    </location>
</feature>
<evidence type="ECO:0000256" key="8">
    <source>
        <dbReference type="ARBA" id="ARBA00022989"/>
    </source>
</evidence>
<evidence type="ECO:0000256" key="9">
    <source>
        <dbReference type="ARBA" id="ARBA00023136"/>
    </source>
</evidence>
<feature type="transmembrane region" description="Helical" evidence="10">
    <location>
        <begin position="162"/>
        <end position="178"/>
    </location>
</feature>
<dbReference type="GO" id="GO:0005886">
    <property type="term" value="C:plasma membrane"/>
    <property type="evidence" value="ECO:0007669"/>
    <property type="project" value="UniProtKB-SubCell"/>
</dbReference>
<evidence type="ECO:0000313" key="11">
    <source>
        <dbReference type="EMBL" id="PQJ09020.1"/>
    </source>
</evidence>
<comment type="similarity">
    <text evidence="3">Belongs to the nicotinamide ribonucleoside (NR) uptake permease (TC 4.B.1) family.</text>
</comment>
<feature type="transmembrane region" description="Helical" evidence="10">
    <location>
        <begin position="105"/>
        <end position="131"/>
    </location>
</feature>
<evidence type="ECO:0000256" key="3">
    <source>
        <dbReference type="ARBA" id="ARBA00006669"/>
    </source>
</evidence>
<evidence type="ECO:0000256" key="2">
    <source>
        <dbReference type="ARBA" id="ARBA00004651"/>
    </source>
</evidence>
<dbReference type="NCBIfam" id="TIGR01528">
    <property type="entry name" value="NMN_trans_PnuC"/>
    <property type="match status" value="1"/>
</dbReference>
<dbReference type="PANTHER" id="PTHR36122">
    <property type="entry name" value="NICOTINAMIDE RIBOSIDE TRANSPORTER PNUC"/>
    <property type="match status" value="1"/>
</dbReference>
<dbReference type="EMBL" id="PPSL01000008">
    <property type="protein sequence ID" value="PQJ09020.1"/>
    <property type="molecule type" value="Genomic_DNA"/>
</dbReference>
<comment type="subcellular location">
    <subcellularLocation>
        <location evidence="2">Cell membrane</location>
        <topology evidence="2">Multi-pass membrane protein</topology>
    </subcellularLocation>
</comment>
<dbReference type="GO" id="GO:0034257">
    <property type="term" value="F:nicotinamide riboside transmembrane transporter activity"/>
    <property type="evidence" value="ECO:0007669"/>
    <property type="project" value="InterPro"/>
</dbReference>
<dbReference type="Proteomes" id="UP000239872">
    <property type="component" value="Unassembled WGS sequence"/>
</dbReference>
<keyword evidence="5" id="KW-0813">Transport</keyword>
<evidence type="ECO:0000256" key="7">
    <source>
        <dbReference type="ARBA" id="ARBA00022692"/>
    </source>
</evidence>
<gene>
    <name evidence="11" type="ORF">CJD36_020795</name>
</gene>
<evidence type="ECO:0000256" key="6">
    <source>
        <dbReference type="ARBA" id="ARBA00022475"/>
    </source>
</evidence>